<reference evidence="7" key="1">
    <citation type="journal article" date="2019" name="Int. J. Syst. Evol. Microbiol.">
        <title>The Global Catalogue of Microorganisms (GCM) 10K type strain sequencing project: providing services to taxonomists for standard genome sequencing and annotation.</title>
        <authorList>
            <consortium name="The Broad Institute Genomics Platform"/>
            <consortium name="The Broad Institute Genome Sequencing Center for Infectious Disease"/>
            <person name="Wu L."/>
            <person name="Ma J."/>
        </authorList>
    </citation>
    <scope>NUCLEOTIDE SEQUENCE [LARGE SCALE GENOMIC DNA]</scope>
    <source>
        <strain evidence="7">JCM 16902</strain>
    </source>
</reference>
<dbReference type="Pfam" id="PF00135">
    <property type="entry name" value="COesterase"/>
    <property type="match status" value="1"/>
</dbReference>
<dbReference type="Gene3D" id="3.40.50.1820">
    <property type="entry name" value="alpha/beta hydrolase"/>
    <property type="match status" value="1"/>
</dbReference>
<evidence type="ECO:0000256" key="1">
    <source>
        <dbReference type="ARBA" id="ARBA00005964"/>
    </source>
</evidence>
<keyword evidence="7" id="KW-1185">Reference proteome</keyword>
<feature type="domain" description="Carboxylesterase type B" evidence="5">
    <location>
        <begin position="3"/>
        <end position="447"/>
    </location>
</feature>
<evidence type="ECO:0000313" key="7">
    <source>
        <dbReference type="Proteomes" id="UP001501074"/>
    </source>
</evidence>
<gene>
    <name evidence="6" type="ORF">GCM10022223_10740</name>
</gene>
<protein>
    <recommendedName>
        <fullName evidence="3">Carboxylic ester hydrolase</fullName>
        <ecNumber evidence="3">3.1.1.-</ecNumber>
    </recommendedName>
</protein>
<accession>A0ABP6Z5C6</accession>
<dbReference type="PANTHER" id="PTHR11559">
    <property type="entry name" value="CARBOXYLESTERASE"/>
    <property type="match status" value="1"/>
</dbReference>
<dbReference type="EMBL" id="BAAAZO010000002">
    <property type="protein sequence ID" value="GAA3597443.1"/>
    <property type="molecule type" value="Genomic_DNA"/>
</dbReference>
<dbReference type="Proteomes" id="UP001501074">
    <property type="component" value="Unassembled WGS sequence"/>
</dbReference>
<dbReference type="InterPro" id="IPR029058">
    <property type="entry name" value="AB_hydrolase_fold"/>
</dbReference>
<dbReference type="SUPFAM" id="SSF53474">
    <property type="entry name" value="alpha/beta-Hydrolases"/>
    <property type="match status" value="1"/>
</dbReference>
<dbReference type="InterPro" id="IPR002018">
    <property type="entry name" value="CarbesteraseB"/>
</dbReference>
<evidence type="ECO:0000313" key="6">
    <source>
        <dbReference type="EMBL" id="GAA3597443.1"/>
    </source>
</evidence>
<dbReference type="EC" id="3.1.1.-" evidence="3"/>
<organism evidence="6 7">
    <name type="scientific">Kineosporia mesophila</name>
    <dbReference type="NCBI Taxonomy" id="566012"/>
    <lineage>
        <taxon>Bacteria</taxon>
        <taxon>Bacillati</taxon>
        <taxon>Actinomycetota</taxon>
        <taxon>Actinomycetes</taxon>
        <taxon>Kineosporiales</taxon>
        <taxon>Kineosporiaceae</taxon>
        <taxon>Kineosporia</taxon>
    </lineage>
</organism>
<proteinExistence type="inferred from homology"/>
<keyword evidence="2 3" id="KW-0378">Hydrolase</keyword>
<dbReference type="InterPro" id="IPR019826">
    <property type="entry name" value="Carboxylesterase_B_AS"/>
</dbReference>
<sequence>MTTVPTRAGAVRGRSVDGILEFLGIPYAAPITPERRFLAPQPRQPWGGVREATALSDVSPQIPTYGPVGTRAASALHTGEDFLTVNVRTPSTDGAAPVLFWIHGGGYAVGSANEGALQTGAFAASGVVEVTANHRLGALGFLHLPGAPDNRGLLDLVAALEWVRDNISAFGGDPSRVTLAGRSAGGFAVATLMAFPPARGLFSAALPQSGASVAVLRPEHAARTTTRFLRRLGTDPRTASVDRLLQAQKLVCDESYTRHDADRDGDVAMLGVAFQPVVDGVSLPTHPELSPDLAPVPTMIGCTTAEYRTHSTVHPGDLTHTVAAALLHERVRPLGLTGPDLVERYRTALPRHTGLGIWRAIGGDLVFQNPATRFADRVPAPVFRYLYGPMEDDELGAAHGAEVGSVWFRGPDHLAVVPERQRPSDHAAARAVHDIWVSFVRDHVPSHRGVPFVTHEPGSTATHHIIGTEVRHTADAFAERAAWWEPAHTGFLETFGAGRPPAPGTGPGSAPDR</sequence>
<evidence type="ECO:0000256" key="4">
    <source>
        <dbReference type="SAM" id="MobiDB-lite"/>
    </source>
</evidence>
<evidence type="ECO:0000259" key="5">
    <source>
        <dbReference type="Pfam" id="PF00135"/>
    </source>
</evidence>
<dbReference type="InterPro" id="IPR050309">
    <property type="entry name" value="Type-B_Carboxylest/Lipase"/>
</dbReference>
<name>A0ABP6Z5C6_9ACTN</name>
<comment type="caution">
    <text evidence="6">The sequence shown here is derived from an EMBL/GenBank/DDBJ whole genome shotgun (WGS) entry which is preliminary data.</text>
</comment>
<dbReference type="RefSeq" id="WP_231485802.1">
    <property type="nucleotide sequence ID" value="NZ_BAAAZO010000002.1"/>
</dbReference>
<dbReference type="PROSITE" id="PS00122">
    <property type="entry name" value="CARBOXYLESTERASE_B_1"/>
    <property type="match status" value="1"/>
</dbReference>
<feature type="region of interest" description="Disordered" evidence="4">
    <location>
        <begin position="494"/>
        <end position="513"/>
    </location>
</feature>
<evidence type="ECO:0000256" key="2">
    <source>
        <dbReference type="ARBA" id="ARBA00022801"/>
    </source>
</evidence>
<evidence type="ECO:0000256" key="3">
    <source>
        <dbReference type="RuleBase" id="RU361235"/>
    </source>
</evidence>
<comment type="similarity">
    <text evidence="1 3">Belongs to the type-B carboxylesterase/lipase family.</text>
</comment>